<dbReference type="RefSeq" id="WP_094474592.1">
    <property type="nucleotide sequence ID" value="NZ_NOXT01000120.1"/>
</dbReference>
<proteinExistence type="inferred from homology"/>
<comment type="similarity">
    <text evidence="1">Belongs to the short-chain dehydrogenases/reductases (SDR) family.</text>
</comment>
<dbReference type="SUPFAM" id="SSF51735">
    <property type="entry name" value="NAD(P)-binding Rossmann-fold domains"/>
    <property type="match status" value="1"/>
</dbReference>
<dbReference type="FunFam" id="3.40.50.720:FF:000084">
    <property type="entry name" value="Short-chain dehydrogenase reductase"/>
    <property type="match status" value="1"/>
</dbReference>
<dbReference type="OrthoDB" id="5457012at2"/>
<dbReference type="AlphaFoldDB" id="A0A255YA54"/>
<gene>
    <name evidence="3" type="ORF">CHU93_12460</name>
</gene>
<keyword evidence="4" id="KW-1185">Reference proteome</keyword>
<dbReference type="PANTHER" id="PTHR42760">
    <property type="entry name" value="SHORT-CHAIN DEHYDROGENASES/REDUCTASES FAMILY MEMBER"/>
    <property type="match status" value="1"/>
</dbReference>
<dbReference type="Pfam" id="PF13561">
    <property type="entry name" value="adh_short_C2"/>
    <property type="match status" value="1"/>
</dbReference>
<feature type="domain" description="Ketoreductase" evidence="2">
    <location>
        <begin position="7"/>
        <end position="197"/>
    </location>
</feature>
<protein>
    <submittedName>
        <fullName evidence="3">Dehydrogenase</fullName>
    </submittedName>
</protein>
<evidence type="ECO:0000313" key="4">
    <source>
        <dbReference type="Proteomes" id="UP000216991"/>
    </source>
</evidence>
<dbReference type="Proteomes" id="UP000216991">
    <property type="component" value="Unassembled WGS sequence"/>
</dbReference>
<dbReference type="PRINTS" id="PR00081">
    <property type="entry name" value="GDHRDH"/>
</dbReference>
<evidence type="ECO:0000313" key="3">
    <source>
        <dbReference type="EMBL" id="OYQ26089.1"/>
    </source>
</evidence>
<dbReference type="Gene3D" id="3.40.50.720">
    <property type="entry name" value="NAD(P)-binding Rossmann-like Domain"/>
    <property type="match status" value="1"/>
</dbReference>
<dbReference type="PROSITE" id="PS00061">
    <property type="entry name" value="ADH_SHORT"/>
    <property type="match status" value="1"/>
</dbReference>
<dbReference type="InterPro" id="IPR057326">
    <property type="entry name" value="KR_dom"/>
</dbReference>
<organism evidence="3 4">
    <name type="scientific">Sandarakinorhabdus cyanobacteriorum</name>
    <dbReference type="NCBI Taxonomy" id="1981098"/>
    <lineage>
        <taxon>Bacteria</taxon>
        <taxon>Pseudomonadati</taxon>
        <taxon>Pseudomonadota</taxon>
        <taxon>Alphaproteobacteria</taxon>
        <taxon>Sphingomonadales</taxon>
        <taxon>Sphingosinicellaceae</taxon>
        <taxon>Sandarakinorhabdus</taxon>
    </lineage>
</organism>
<dbReference type="SMART" id="SM00822">
    <property type="entry name" value="PKS_KR"/>
    <property type="match status" value="1"/>
</dbReference>
<dbReference type="InterPro" id="IPR002347">
    <property type="entry name" value="SDR_fam"/>
</dbReference>
<reference evidence="3 4" key="1">
    <citation type="submission" date="2017-07" db="EMBL/GenBank/DDBJ databases">
        <title>Sandarakinorhabdus cyanobacteriorum sp. nov., a novel bacterium isolated from cyanobacterial aggregates in a eutrophic lake.</title>
        <authorList>
            <person name="Cai H."/>
        </authorList>
    </citation>
    <scope>NUCLEOTIDE SEQUENCE [LARGE SCALE GENOMIC DNA]</scope>
    <source>
        <strain evidence="3 4">TH057</strain>
    </source>
</reference>
<evidence type="ECO:0000259" key="2">
    <source>
        <dbReference type="SMART" id="SM00822"/>
    </source>
</evidence>
<dbReference type="GO" id="GO:0016616">
    <property type="term" value="F:oxidoreductase activity, acting on the CH-OH group of donors, NAD or NADP as acceptor"/>
    <property type="evidence" value="ECO:0007669"/>
    <property type="project" value="TreeGrafter"/>
</dbReference>
<name>A0A255YA54_9SPHN</name>
<dbReference type="PRINTS" id="PR00080">
    <property type="entry name" value="SDRFAMILY"/>
</dbReference>
<dbReference type="EMBL" id="NOXT01000120">
    <property type="protein sequence ID" value="OYQ26089.1"/>
    <property type="molecule type" value="Genomic_DNA"/>
</dbReference>
<dbReference type="InterPro" id="IPR036291">
    <property type="entry name" value="NAD(P)-bd_dom_sf"/>
</dbReference>
<comment type="caution">
    <text evidence="3">The sequence shown here is derived from an EMBL/GenBank/DDBJ whole genome shotgun (WGS) entry which is preliminary data.</text>
</comment>
<evidence type="ECO:0000256" key="1">
    <source>
        <dbReference type="ARBA" id="ARBA00006484"/>
    </source>
</evidence>
<accession>A0A255YA54</accession>
<sequence length="273" mass="27751">MGSLTGRVAFVTGAGSGIGRASAIALAAEGAIVFATDIDAPGGRETVAMIEAAGGQASFRGQDVVEEDRWAELIKRVMDLHGRLDILVNNAGIGTSGLITDVSLDTWNRQMNINVTSCFLGIKHALPAMRSPRPDGHVGGSIINISSVAGLGGSAGMSAYCASKGAVRLLSKAVAMECAAMRDGIRCNSVHPGIIDTPIWQKLDTSGVLASSVPDAVPPGANALDVNLIGAGAPVGHPGQPQDIAAGVVFLASDASRYMTGAELVIDGGWTAH</sequence>
<dbReference type="InterPro" id="IPR020904">
    <property type="entry name" value="Sc_DH/Rdtase_CS"/>
</dbReference>